<dbReference type="GO" id="GO:0004677">
    <property type="term" value="F:DNA-dependent protein kinase activity"/>
    <property type="evidence" value="ECO:0007669"/>
    <property type="project" value="InterPro"/>
</dbReference>
<reference evidence="8 9" key="1">
    <citation type="submission" date="2019-07" db="EMBL/GenBank/DDBJ databases">
        <title>Genomics analysis of Aphanomyces spp. identifies a new class of oomycete effector associated with host adaptation.</title>
        <authorList>
            <person name="Gaulin E."/>
        </authorList>
    </citation>
    <scope>NUCLEOTIDE SEQUENCE [LARGE SCALE GENOMIC DNA]</scope>
    <source>
        <strain evidence="8 9">ATCC 201684</strain>
    </source>
</reference>
<sequence length="3693" mass="417363">MNDKSNRFKELDRALHQLYNIASSKDVEVDKDTIESAVTTLFRRATRNSLESRAAAEKCCSRLFHGSSGPTPSLLDILQLQDTGLRKTYATLLAFTLEHLVTFLKDMHDTIRQSLASHVETLVPTCCNVLTSSQMASKCRSEAGYLVKYSVKHYAPPSASFQLPRLIGRLLDELKSSKCTQTVKGVILELLGALLQKYPQEMDSSRENIRSWIEAALDKQFASNSPELQIINGSFTCLAEIITANTYDEGFRDKLFKYMHVTLATATSGNLSRLAIVKSCLLLLGRHIQVFSENIVRSDTYQFYSMLLFCCTSSNKKVRKPAFSCLDGAFDIIAQGLVCDVAQNKKHFNKFLKEFLSCLTEKMSDDKVSIALAGLGSFAAIIPVFMGDGALSKIHTRLVKYGEDVMAMREKMKFKWMLLCRFTTCYGHFVRNMQSNEAAVENFAVTLACRILEAYPSSAIYVKYQAEISLVSIFQALPTGNAIDRVIRHGILLTVSTQLNPSQEETLYHPDTGLPEPRLLFEYEILWRNLLKRLKDQKNHGKIIDVFMKSILEVFERLDLRYKQKENKTEEDASEFEPLISRDQTIALNLTEFCERWLPSVQSSIQPWIPLFLKWIFSRSRESPLVSVLYRLATVVSRILAIEVSIPPAVQDEYIDFILGVVNAMKAYSNELLVSTSIFVLATPLSMVDVKMLIPALKQALSLGTSHNDTAVAAVSALENWHQVQPNALKQFYQELLPLFAPYLSTSNEGLTVQLKLLKILGSMGGYSRYVVQEEDPQLQISAPLDISLAMENVHVEIPISNILHQMKDLALTSIDRGIKSAAAEGYHAMVLYLCGKTATLPRSKSSANEKSIYYDHWANVFPSLVMLASDADTITRSLFAPLLSQLLRWFSGISSMYPFEAQIFLDSLIDGISSADDGGAREVCALSLSTFLKYASKQPGSTSFSAHTLFERLFALSSHPVRSCRLGIALVVNQFYRDFREDQEMVDIYAISIQKYLLLAIKSEGSDSALSLHHAVDHMEKIILKSAPTLQHENPDRMILGGSGCLNLESFTSWLFSNIANASPDFRNRCLKLFVTLSRMVGMTGSCKEWLKQYQKSHTVGQLIDVLAPQELISLYFIEGMKNVWYETLAASTECYTWACSITLGNSSLIDENVLLDPSASMKRLLSTNADVQNSHRVFVAAKHFFANVDEPTQARNRAFEGVCKLVTLAINSETSLPLLSKQVDQSGLVDNKFLEFVVQARIEPGRVGLKEFSDTQVWMNLCQSLLRRQNLLFRNVLLQVLSNSPYRRENLFDMDSNLVQWICATYSELHKINFWSHDQQEDIANDFANMAIAERKNNTRSPIRDQIARTAMQTAIEMGWDLASFILKSTDENYDLFASTFDSSLHKSSIWLNVAVGFMSNIENYESCALNTFQRVLEANPKSSDGLAPYVNDFAKYALSTAAKDQSSLLKILDQVFNNFQDVKSLALFDCALGIKQVLCDKSKAASLKVDAMHIIPHMLKFSPDCTEIMTEGIAHLVVHDFPVNSNDITKGTVAFDAFEMLFQSYLFVLVKSSQIVLLKTLFQSLKEKKSHAFYSAIQDALESFALEVPMCRIYPICVELLQLLFDFGLDDYIRTVLHRQVFSRLVHQLEEAAIIKLFTMTSFGVPFVKYLMNIVLNDQSPLISLVMAFGSLELLYSCLSGDAIRHSVNPVYADAPAKGNELTMRLCKAASQKSANPENSCAVAAYRCLLVTVRKTQTQEKFYTQLLFADQIWPKIVDQSQDYIFETETTSFPTKYLSDARKRTQLRQFQRMDISSQFLAGSSLSQSSEGEQLSSNPTSEETEDEVLELDILNMHPCMIPLMQTIKHMETLFHSQWSNTAMPGWIEKVWFNLSSHSSTATRIFLCKLVVNRPGIFEPYAAKFVGPIVELIVEVPKLDEFHYILRDICHLVVDTWHLETIDYDLSQFVKHLIAVSPNTSAAILRDNLYLIESFLFRYPSQCRFLNGDAIMDMIGGDGNDKLDTARHVAGMQIVAMLLSLAFDATSPATSFEFLLRNARAKLENNLLTRMVSMHKTTPILAADIAGLVLKHMHSTTFQTSVETQLALFFQEEKPDRFLTCVKQVSFHYPPIVDESTLNRLMSIFPRIWVQDTLLLCTLDIVYSSNFQAAEIFRFLRPHLPRLLRHNNPDVPLRLIDVMTKLWPNLSEDYQMVLLSGDCSVLFAFENESCQMKVLQFVISIDKLSVPAVQLISLKALSSRIADVRERAYEFWEKQLPSSCHDRLLALFGPLYHDQTTEDWVKYAPKLWLSLCQASSDNKQFLFSEPLSSSANFEQLAIDTSWEHRTQNILTPLFSQDAQALQSQSAIFEGGFVKATQDPIWSQTQAQHFTQSQVESSAPNSSSHRRDITAKRFTKHRGNEPGNQENRTKSYFQDQASRSKKLEIARIKQAKSKGSKVSLYRAYRVGEFPDIQIPRMDIFRPLLAVVASHTATATSLFSIILSTVLPNLSASTQSQVITKIEALLQQSQHNTFFVASLHQAYLSLLRHPSTLLLAPDIVGISSIASRNFTTGQRILEEIIIRAADSRIVSMAWNQLHHILQMVQNESYMMALSAETCVLSETNLALHAQLSGDLVAAIQHYKDAEGKFKLLDKSQDVSLLEQQRWKSEQYNCLATLNRWDKVLEEVESLDLWQQNEPFLANHMGYFLEASMALNDNDRLKSFFGSINNQSDKQRYLNSRFPDILAAIYLQCQQTSDAQAAVEDFYQTCLNQWSSMPTAHQKRQLERLPNAVFLDEVLNTVRNASSIESCILKWKSITPLVQADTLKTWSSYYLIRNLGYDVLTAHSQGQAKGDDSIIREVMAARVHAMLSYAEAAVESNVLALAGRLLTEYRTLCDENSLPKLSVHMVKVYASQVSKLASQKLQAASGLHGNDRARVISQVTNYYAALTRLFENDEVLELISTMPPDAQAEICGWQARGLMESSDFQREYGDPSTSVKLSSAALEIFQYQTSKATNVTTMHLTYIEYLDKIIERTPSSTDLVNQFVTNVLWGMSMADKGCSAYFPRVLGLLREHPTLINMAREKLKQIPLWTCLHWSAQVMALMSEKPSPFNDFILTLLEMMAAEYPRALYYDFRLSQESIIDIETNPRFHRLSAALRDVHLDQFVAALHGLHHPEIRLKEALRYLSDVVESKPAKEASKIIAATISHVLDESSKILGNQIGVYNRQWITKNRKQIESMLGKHGELANKSTLQTAKGWLSQSFQVMPGKYGIDRQWKAKLSDFSDWLMQLDPVKTRIELPGQYIKRWAKPDPSTHTYILSCDPQLMVLPSKQLPKRLKLYASDEKTYLFLVKGGEDLRLDQRIEQLFGAMNTILQQSNQCSRRHLNTRTYNVIPMTTKIGLVEWLENTTTLKSIVEQEMSTTKKSNLLQSPPGQLYENFWSKQRGKTYGQKIATASSSAVTLVYSQAQEMVPMDLIRRHLVNMAQTPAAFFQLRETFSTSLAAFNGCSYILGIGDRHLDNFLLDYITGTVVGIDFGISFGSGASMLPVPELVPFRFTRQLQGVLQPHNAKLLFQQDLAAVLEALRGQHQRIESVMSVFLNEPLLEWQVTVKKKSRRDKDQKDENASSSWLPELKMQLAQRKLRGEHVVHILREELQLNPHIASVYSHFDQIIPVPSDVPKHGFLSPLDQAKALIDIATDANVLGRMFHGWSSWA</sequence>
<dbReference type="PROSITE" id="PS51190">
    <property type="entry name" value="FATC"/>
    <property type="match status" value="1"/>
</dbReference>
<dbReference type="InterPro" id="IPR011989">
    <property type="entry name" value="ARM-like"/>
</dbReference>
<evidence type="ECO:0000313" key="8">
    <source>
        <dbReference type="EMBL" id="KAF0725048.1"/>
    </source>
</evidence>
<evidence type="ECO:0000256" key="5">
    <source>
        <dbReference type="SAM" id="MobiDB-lite"/>
    </source>
</evidence>
<dbReference type="Pfam" id="PF08163">
    <property type="entry name" value="DNAPKcs_CC3"/>
    <property type="match status" value="1"/>
</dbReference>
<dbReference type="InterPro" id="IPR037706">
    <property type="entry name" value="DNA-PK_dom"/>
</dbReference>
<feature type="region of interest" description="Disordered" evidence="5">
    <location>
        <begin position="2364"/>
        <end position="2410"/>
    </location>
</feature>
<keyword evidence="2" id="KW-0418">Kinase</keyword>
<evidence type="ECO:0000256" key="1">
    <source>
        <dbReference type="ARBA" id="ARBA00004123"/>
    </source>
</evidence>
<evidence type="ECO:0000256" key="4">
    <source>
        <dbReference type="ARBA" id="ARBA00023242"/>
    </source>
</evidence>
<dbReference type="InterPro" id="IPR036940">
    <property type="entry name" value="PI3/4_kinase_cat_sf"/>
</dbReference>
<feature type="domain" description="PI3K/PI4K catalytic" evidence="6">
    <location>
        <begin position="3300"/>
        <end position="3625"/>
    </location>
</feature>
<evidence type="ECO:0000259" key="7">
    <source>
        <dbReference type="PROSITE" id="PS51190"/>
    </source>
</evidence>
<dbReference type="VEuPathDB" id="FungiDB:AeMF1_000010"/>
<dbReference type="Pfam" id="PF19704">
    <property type="entry name" value="DNAPKcs_CC5"/>
    <property type="match status" value="2"/>
</dbReference>
<evidence type="ECO:0000313" key="9">
    <source>
        <dbReference type="Proteomes" id="UP000481153"/>
    </source>
</evidence>
<comment type="caution">
    <text evidence="8">The sequence shown here is derived from an EMBL/GenBank/DDBJ whole genome shotgun (WGS) entry which is preliminary data.</text>
</comment>
<proteinExistence type="predicted"/>
<keyword evidence="4" id="KW-0539">Nucleus</keyword>
<dbReference type="Proteomes" id="UP000481153">
    <property type="component" value="Unassembled WGS sequence"/>
</dbReference>
<dbReference type="InterPro" id="IPR050517">
    <property type="entry name" value="DDR_Repair_Kinase"/>
</dbReference>
<dbReference type="InterPro" id="IPR003152">
    <property type="entry name" value="FATC_dom"/>
</dbReference>
<dbReference type="GO" id="GO:0006303">
    <property type="term" value="P:double-strand break repair via nonhomologous end joining"/>
    <property type="evidence" value="ECO:0007669"/>
    <property type="project" value="InterPro"/>
</dbReference>
<dbReference type="PANTHER" id="PTHR11139">
    <property type="entry name" value="ATAXIA TELANGIECTASIA MUTATED ATM -RELATED"/>
    <property type="match status" value="1"/>
</dbReference>
<dbReference type="Gene3D" id="3.30.1010.10">
    <property type="entry name" value="Phosphatidylinositol 3-kinase Catalytic Subunit, Chain A, domain 4"/>
    <property type="match status" value="1"/>
</dbReference>
<dbReference type="Pfam" id="PF20500">
    <property type="entry name" value="DNA-PKcs_N"/>
    <property type="match status" value="1"/>
</dbReference>
<evidence type="ECO:0000256" key="3">
    <source>
        <dbReference type="ARBA" id="ARBA00022763"/>
    </source>
</evidence>
<name>A0A6G0WCL0_9STRA</name>
<dbReference type="PROSITE" id="PS50290">
    <property type="entry name" value="PI3_4_KINASE_3"/>
    <property type="match status" value="1"/>
</dbReference>
<keyword evidence="3" id="KW-0227">DNA damage</keyword>
<dbReference type="EMBL" id="VJMJ01000253">
    <property type="protein sequence ID" value="KAF0725048.1"/>
    <property type="molecule type" value="Genomic_DNA"/>
</dbReference>
<dbReference type="PANTHER" id="PTHR11139:SF68">
    <property type="entry name" value="DNA-DEPENDENT PROTEIN KINASE CATALYTIC SUBUNIT"/>
    <property type="match status" value="1"/>
</dbReference>
<dbReference type="InterPro" id="IPR016024">
    <property type="entry name" value="ARM-type_fold"/>
</dbReference>
<dbReference type="InterPro" id="IPR046804">
    <property type="entry name" value="DNA-PKcs_N"/>
</dbReference>
<dbReference type="SMART" id="SM01343">
    <property type="entry name" value="FATC"/>
    <property type="match status" value="1"/>
</dbReference>
<keyword evidence="2" id="KW-0723">Serine/threonine-protein kinase</keyword>
<dbReference type="SMART" id="SM00146">
    <property type="entry name" value="PI3Kc"/>
    <property type="match status" value="1"/>
</dbReference>
<gene>
    <name evidence="8" type="ORF">Ae201684_016446</name>
</gene>
<feature type="compositionally biased region" description="Polar residues" evidence="5">
    <location>
        <begin position="2364"/>
        <end position="2382"/>
    </location>
</feature>
<dbReference type="Pfam" id="PF00454">
    <property type="entry name" value="PI3_PI4_kinase"/>
    <property type="match status" value="1"/>
</dbReference>
<keyword evidence="2" id="KW-0808">Transferase</keyword>
<dbReference type="InterPro" id="IPR011009">
    <property type="entry name" value="Kinase-like_dom_sf"/>
</dbReference>
<protein>
    <submittedName>
        <fullName evidence="8">Uncharacterized protein</fullName>
    </submittedName>
</protein>
<accession>A0A6G0WCL0</accession>
<dbReference type="Pfam" id="PF20502">
    <property type="entry name" value="DNAPKcs_CC1-2"/>
    <property type="match status" value="1"/>
</dbReference>
<dbReference type="GO" id="GO:0000723">
    <property type="term" value="P:telomere maintenance"/>
    <property type="evidence" value="ECO:0007669"/>
    <property type="project" value="TreeGrafter"/>
</dbReference>
<dbReference type="InterPro" id="IPR045581">
    <property type="entry name" value="DNAPKcs_CC5"/>
</dbReference>
<feature type="domain" description="FATC" evidence="7">
    <location>
        <begin position="3661"/>
        <end position="3693"/>
    </location>
</feature>
<dbReference type="InterPro" id="IPR046803">
    <property type="entry name" value="DNAPKcs_CC1-2"/>
</dbReference>
<organism evidence="8 9">
    <name type="scientific">Aphanomyces euteiches</name>
    <dbReference type="NCBI Taxonomy" id="100861"/>
    <lineage>
        <taxon>Eukaryota</taxon>
        <taxon>Sar</taxon>
        <taxon>Stramenopiles</taxon>
        <taxon>Oomycota</taxon>
        <taxon>Saprolegniomycetes</taxon>
        <taxon>Saprolegniales</taxon>
        <taxon>Verrucalvaceae</taxon>
        <taxon>Aphanomyces</taxon>
    </lineage>
</organism>
<dbReference type="SMART" id="SM01344">
    <property type="entry name" value="NUC194"/>
    <property type="match status" value="1"/>
</dbReference>
<dbReference type="Gene3D" id="1.10.1070.11">
    <property type="entry name" value="Phosphatidylinositol 3-/4-kinase, catalytic domain"/>
    <property type="match status" value="1"/>
</dbReference>
<dbReference type="Gene3D" id="1.25.10.10">
    <property type="entry name" value="Leucine-rich Repeat Variant"/>
    <property type="match status" value="1"/>
</dbReference>
<dbReference type="InterPro" id="IPR000403">
    <property type="entry name" value="PI3/4_kinase_cat_dom"/>
</dbReference>
<evidence type="ECO:0000259" key="6">
    <source>
        <dbReference type="PROSITE" id="PS50290"/>
    </source>
</evidence>
<comment type="subcellular location">
    <subcellularLocation>
        <location evidence="1">Nucleus</location>
    </subcellularLocation>
</comment>
<dbReference type="Pfam" id="PF02260">
    <property type="entry name" value="FATC"/>
    <property type="match status" value="1"/>
</dbReference>
<dbReference type="CDD" id="cd05172">
    <property type="entry name" value="PIKKc_DNA-PK"/>
    <property type="match status" value="1"/>
</dbReference>
<dbReference type="GO" id="GO:0005634">
    <property type="term" value="C:nucleus"/>
    <property type="evidence" value="ECO:0007669"/>
    <property type="project" value="UniProtKB-SubCell"/>
</dbReference>
<dbReference type="InterPro" id="IPR012582">
    <property type="entry name" value="DNAPKcs_CC3"/>
</dbReference>
<feature type="region of interest" description="Disordered" evidence="5">
    <location>
        <begin position="1804"/>
        <end position="1823"/>
    </location>
</feature>
<dbReference type="SUPFAM" id="SSF56112">
    <property type="entry name" value="Protein kinase-like (PK-like)"/>
    <property type="match status" value="1"/>
</dbReference>
<evidence type="ECO:0000256" key="2">
    <source>
        <dbReference type="ARBA" id="ARBA00022527"/>
    </source>
</evidence>
<feature type="compositionally biased region" description="Low complexity" evidence="5">
    <location>
        <begin position="1804"/>
        <end position="1818"/>
    </location>
</feature>
<keyword evidence="9" id="KW-1185">Reference proteome</keyword>
<feature type="compositionally biased region" description="Polar residues" evidence="5">
    <location>
        <begin position="2401"/>
        <end position="2410"/>
    </location>
</feature>
<dbReference type="SUPFAM" id="SSF48371">
    <property type="entry name" value="ARM repeat"/>
    <property type="match status" value="2"/>
</dbReference>